<dbReference type="InterPro" id="IPR036869">
    <property type="entry name" value="J_dom_sf"/>
</dbReference>
<dbReference type="EMBL" id="CM000764">
    <property type="protein sequence ID" value="OQU83717.1"/>
    <property type="molecule type" value="Genomic_DNA"/>
</dbReference>
<evidence type="ECO:0000313" key="3">
    <source>
        <dbReference type="EMBL" id="KXG28768.1"/>
    </source>
</evidence>
<feature type="region of interest" description="Disordered" evidence="1">
    <location>
        <begin position="332"/>
        <end position="352"/>
    </location>
</feature>
<feature type="compositionally biased region" description="Polar residues" evidence="1">
    <location>
        <begin position="720"/>
        <end position="729"/>
    </location>
</feature>
<feature type="compositionally biased region" description="Basic and acidic residues" evidence="1">
    <location>
        <begin position="386"/>
        <end position="405"/>
    </location>
</feature>
<dbReference type="Gramene" id="OQU83717">
    <property type="protein sequence ID" value="OQU83717"/>
    <property type="gene ID" value="SORBI_3005G163500"/>
</dbReference>
<name>A0A1B6PSX4_SORBI</name>
<feature type="region of interest" description="Disordered" evidence="1">
    <location>
        <begin position="720"/>
        <end position="742"/>
    </location>
</feature>
<dbReference type="Gramene" id="KXG28768">
    <property type="protein sequence ID" value="KXG28768"/>
    <property type="gene ID" value="SORBI_3005G163500"/>
</dbReference>
<organism evidence="3 4">
    <name type="scientific">Sorghum bicolor</name>
    <name type="common">Sorghum</name>
    <name type="synonym">Sorghum vulgare</name>
    <dbReference type="NCBI Taxonomy" id="4558"/>
    <lineage>
        <taxon>Eukaryota</taxon>
        <taxon>Viridiplantae</taxon>
        <taxon>Streptophyta</taxon>
        <taxon>Embryophyta</taxon>
        <taxon>Tracheophyta</taxon>
        <taxon>Spermatophyta</taxon>
        <taxon>Magnoliopsida</taxon>
        <taxon>Liliopsida</taxon>
        <taxon>Poales</taxon>
        <taxon>Poaceae</taxon>
        <taxon>PACMAD clade</taxon>
        <taxon>Panicoideae</taxon>
        <taxon>Andropogonodae</taxon>
        <taxon>Andropogoneae</taxon>
        <taxon>Sorghinae</taxon>
        <taxon>Sorghum</taxon>
    </lineage>
</organism>
<dbReference type="CDD" id="cd06257">
    <property type="entry name" value="DnaJ"/>
    <property type="match status" value="1"/>
</dbReference>
<gene>
    <name evidence="3" type="ORF">SORBI_3005G163500</name>
</gene>
<dbReference type="STRING" id="4558.A0A1B6PSX4"/>
<dbReference type="PROSITE" id="PS50076">
    <property type="entry name" value="DNAJ_2"/>
    <property type="match status" value="1"/>
</dbReference>
<feature type="region of interest" description="Disordered" evidence="1">
    <location>
        <begin position="366"/>
        <end position="405"/>
    </location>
</feature>
<dbReference type="PANTHER" id="PTHR47374:SF9">
    <property type="entry name" value="DUF3444 DOMAIN-CONTAINING PROTEIN"/>
    <property type="match status" value="1"/>
</dbReference>
<dbReference type="Proteomes" id="UP000000768">
    <property type="component" value="Chromosome 5"/>
</dbReference>
<feature type="domain" description="J" evidence="2">
    <location>
        <begin position="67"/>
        <end position="131"/>
    </location>
</feature>
<reference evidence="3 4" key="1">
    <citation type="journal article" date="2009" name="Nature">
        <title>The Sorghum bicolor genome and the diversification of grasses.</title>
        <authorList>
            <person name="Paterson A.H."/>
            <person name="Bowers J.E."/>
            <person name="Bruggmann R."/>
            <person name="Dubchak I."/>
            <person name="Grimwood J."/>
            <person name="Gundlach H."/>
            <person name="Haberer G."/>
            <person name="Hellsten U."/>
            <person name="Mitros T."/>
            <person name="Poliakov A."/>
            <person name="Schmutz J."/>
            <person name="Spannagl M."/>
            <person name="Tang H."/>
            <person name="Wang X."/>
            <person name="Wicker T."/>
            <person name="Bharti A.K."/>
            <person name="Chapman J."/>
            <person name="Feltus F.A."/>
            <person name="Gowik U."/>
            <person name="Grigoriev I.V."/>
            <person name="Lyons E."/>
            <person name="Maher C.A."/>
            <person name="Martis M."/>
            <person name="Narechania A."/>
            <person name="Otillar R.P."/>
            <person name="Penning B.W."/>
            <person name="Salamov A.A."/>
            <person name="Wang Y."/>
            <person name="Zhang L."/>
            <person name="Carpita N.C."/>
            <person name="Freeling M."/>
            <person name="Gingle A.R."/>
            <person name="Hash C.T."/>
            <person name="Keller B."/>
            <person name="Klein P."/>
            <person name="Kresovich S."/>
            <person name="McCann M.C."/>
            <person name="Ming R."/>
            <person name="Peterson D.G."/>
            <person name="Mehboob-ur-Rahman"/>
            <person name="Ware D."/>
            <person name="Westhoff P."/>
            <person name="Mayer K.F."/>
            <person name="Messing J."/>
            <person name="Rokhsar D.S."/>
        </authorList>
    </citation>
    <scope>NUCLEOTIDE SEQUENCE [LARGE SCALE GENOMIC DNA]</scope>
    <source>
        <strain evidence="4">cv. BTx623</strain>
    </source>
</reference>
<dbReference type="EMBL" id="CM000764">
    <property type="protein sequence ID" value="KXG28768.1"/>
    <property type="molecule type" value="Genomic_DNA"/>
</dbReference>
<dbReference type="Gene3D" id="1.10.287.110">
    <property type="entry name" value="DnaJ domain"/>
    <property type="match status" value="1"/>
</dbReference>
<dbReference type="InParanoid" id="A0A1B6PSX4"/>
<dbReference type="Pfam" id="PF00226">
    <property type="entry name" value="DnaJ"/>
    <property type="match status" value="1"/>
</dbReference>
<dbReference type="GO" id="GO:0005783">
    <property type="term" value="C:endoplasmic reticulum"/>
    <property type="evidence" value="ECO:0007669"/>
    <property type="project" value="UniProtKB-ARBA"/>
</dbReference>
<dbReference type="AlphaFoldDB" id="A0A1B6PSX4"/>
<evidence type="ECO:0000259" key="2">
    <source>
        <dbReference type="PROSITE" id="PS50076"/>
    </source>
</evidence>
<dbReference type="Gramene" id="OQU83718">
    <property type="protein sequence ID" value="OQU83718"/>
    <property type="gene ID" value="SORBI_3005G163500"/>
</dbReference>
<proteinExistence type="predicted"/>
<dbReference type="EMBL" id="CM000764">
    <property type="protein sequence ID" value="OQU83718.1"/>
    <property type="molecule type" value="Genomic_DNA"/>
</dbReference>
<keyword evidence="4" id="KW-1185">Reference proteome</keyword>
<feature type="region of interest" description="Disordered" evidence="1">
    <location>
        <begin position="299"/>
        <end position="320"/>
    </location>
</feature>
<dbReference type="OMA" id="EHVKWDG"/>
<dbReference type="InterPro" id="IPR001623">
    <property type="entry name" value="DnaJ_domain"/>
</dbReference>
<reference evidence="3" key="2">
    <citation type="submission" date="2017-02" db="EMBL/GenBank/DDBJ databases">
        <title>WGS assembly of Sorghum bicolor.</title>
        <authorList>
            <person name="Paterson A."/>
            <person name="Mullet J."/>
            <person name="Bowers J."/>
            <person name="Bruggmann R."/>
            <person name="Dubchak I."/>
            <person name="Grimwood J."/>
            <person name="Gundlach H."/>
            <person name="Haberer G."/>
            <person name="Hellsten U."/>
            <person name="Mitros T."/>
            <person name="Poliakov A."/>
            <person name="Schmutz J."/>
            <person name="Spannagl M."/>
            <person name="Tang H."/>
            <person name="Wang X."/>
            <person name="Wicker T."/>
            <person name="Bharti A."/>
            <person name="Chapman J."/>
            <person name="Feltus F."/>
            <person name="Gowik U."/>
            <person name="Grigoriev I."/>
            <person name="Lyons E."/>
            <person name="Maher C."/>
            <person name="Martis M."/>
            <person name="Narechania A."/>
            <person name="Otillar R."/>
            <person name="Penning B."/>
            <person name="Salamov A."/>
            <person name="Wang Y."/>
            <person name="Zhang L."/>
            <person name="Carpita N."/>
            <person name="Freeling M."/>
            <person name="Gingle A."/>
            <person name="Hash C."/>
            <person name="Keller B."/>
            <person name="Klein P."/>
            <person name="Kresovich S."/>
            <person name="Mccann M."/>
            <person name="Ming R."/>
            <person name="Peterson D."/>
            <person name="Rahman M."/>
            <person name="Ware D."/>
            <person name="Westhoff P."/>
            <person name="Mayer K."/>
            <person name="Messing J."/>
            <person name="Sims D."/>
            <person name="Jenkins J."/>
            <person name="Shu S."/>
            <person name="Rokhsar D."/>
        </authorList>
    </citation>
    <scope>NUCLEOTIDE SEQUENCE</scope>
</reference>
<dbReference type="SMART" id="SM00271">
    <property type="entry name" value="DnaJ"/>
    <property type="match status" value="1"/>
</dbReference>
<evidence type="ECO:0000313" key="4">
    <source>
        <dbReference type="Proteomes" id="UP000000768"/>
    </source>
</evidence>
<dbReference type="Pfam" id="PF11926">
    <property type="entry name" value="DUF3444"/>
    <property type="match status" value="2"/>
</dbReference>
<protein>
    <recommendedName>
        <fullName evidence="2">J domain-containing protein</fullName>
    </recommendedName>
</protein>
<dbReference type="InterPro" id="IPR024593">
    <property type="entry name" value="DUF3444"/>
</dbReference>
<dbReference type="eggNOG" id="ENOG502QS8C">
    <property type="taxonomic scope" value="Eukaryota"/>
</dbReference>
<feature type="compositionally biased region" description="Polar residues" evidence="1">
    <location>
        <begin position="366"/>
        <end position="379"/>
    </location>
</feature>
<dbReference type="SUPFAM" id="SSF46565">
    <property type="entry name" value="Chaperone J-domain"/>
    <property type="match status" value="1"/>
</dbReference>
<accession>A0A1B6PSX4</accession>
<reference evidence="4" key="3">
    <citation type="journal article" date="2018" name="Plant J.">
        <title>The Sorghum bicolor reference genome: improved assembly, gene annotations, a transcriptome atlas, and signatures of genome organization.</title>
        <authorList>
            <person name="McCormick R.F."/>
            <person name="Truong S.K."/>
            <person name="Sreedasyam A."/>
            <person name="Jenkins J."/>
            <person name="Shu S."/>
            <person name="Sims D."/>
            <person name="Kennedy M."/>
            <person name="Amirebrahimi M."/>
            <person name="Weers B.D."/>
            <person name="McKinley B."/>
            <person name="Mattison A."/>
            <person name="Morishige D.T."/>
            <person name="Grimwood J."/>
            <person name="Schmutz J."/>
            <person name="Mullet J.E."/>
        </authorList>
    </citation>
    <scope>NUCLEOTIDE SEQUENCE [LARGE SCALE GENOMIC DNA]</scope>
    <source>
        <strain evidence="4">cv. BTx623</strain>
    </source>
</reference>
<dbReference type="PANTHER" id="PTHR47374">
    <property type="entry name" value="ENDOSOME ANTIGEN-LIKE PROTEIN, PUTATIVE (DUF3444)-RELATED"/>
    <property type="match status" value="1"/>
</dbReference>
<dbReference type="OrthoDB" id="10250354at2759"/>
<sequence>MMECNREEGLRAGRIALTKLKKKDFRGAQRIALKAQRLYPELENLCQLLAVCEVHCAAEIEINGDLDWYGILQVEATANDEVITKQYCKLSYLLHPDKNTLPGAEAAFKLVCIAHKILCDHMMHFLYDIKTQHVFRKVAKKGTHLPESTHANKGDAIRHRVPSELILVFRTICPHCQKQFLFYQKNIFVRCDDCGKTFFAFKLHEEAVPLRFLPPAPYNAQVSPEMLSCHPNQWLDCTKLQSAVGDMDSRATMHATQSDEHVKWDGRSCDDGEGNFSAIEVEAVQLLAMDQIISPEAAVEKDKTESMTLEPNLSREDARALSNANAAGSCSLQRFDKRKQDDGIGSSHNMDSCNNKRQRIYDSVSKANSSDDTMCNENAASAEDQSSDRCPSKFDNPEEGNTAHEDCQQIYRKHTSDISTQWSNGSSMIACACTEIFNFETHREANRFAVGQIWALYDNFDLMPRFYAQIMHFDAHNDKIHLTWLEHDATNKEEEKWMDKKLPVACGSFRLQPTVDTSQDRFMFSHTVAWTKGMKGNSYDIYPNKGEVWALYKGWSMQWSSDTDNHRSYEYEVVEVLSTMSAEDGATVIPLVKIKDFVSLFARAKGMSSFFIPSSELLRFSHSISFYRTNGNEKMGVPRGFLELDTACLPSDLDAAFSSVTLVSYMFLGNMTGCVFADLTTESADNKMDCGDELITGKENSLEQNVCQSISADDTVDISSEKNTSTQKNAHGANESGDSSQQTCVFPNSYSYPDPEFHDFEEDRSFKKFKHGQIWAMYSDADKFPKFYAWIRKVEPEPFRVHLNWLEARPKSEQEKRWLEQDLSISCGTFELVRNWRTEYDASSFFSHLVDARPTGMKRQFEVFPQVGQIWATYMNWAPGWVPPCDGSCEYVIGEIIERTEAGTKLTVLTQVGGYRCVFKPDNTKGVLEIPAGENLRFSHRVPSFCLTEEMGGTLRGFYELDPASLPDAFLHGDT</sequence>
<evidence type="ECO:0000256" key="1">
    <source>
        <dbReference type="SAM" id="MobiDB-lite"/>
    </source>
</evidence>